<keyword evidence="4" id="KW-0677">Repeat</keyword>
<accession>A0A8C9WML0</accession>
<dbReference type="Pfam" id="PF13855">
    <property type="entry name" value="LRR_8"/>
    <property type="match status" value="1"/>
</dbReference>
<evidence type="ECO:0000256" key="1">
    <source>
        <dbReference type="ARBA" id="ARBA00004496"/>
    </source>
</evidence>
<organism evidence="6 7">
    <name type="scientific">Scleropages formosus</name>
    <name type="common">Asian bonytongue</name>
    <name type="synonym">Osteoglossum formosum</name>
    <dbReference type="NCBI Taxonomy" id="113540"/>
    <lineage>
        <taxon>Eukaryota</taxon>
        <taxon>Metazoa</taxon>
        <taxon>Chordata</taxon>
        <taxon>Craniata</taxon>
        <taxon>Vertebrata</taxon>
        <taxon>Euteleostomi</taxon>
        <taxon>Actinopterygii</taxon>
        <taxon>Neopterygii</taxon>
        <taxon>Teleostei</taxon>
        <taxon>Osteoglossocephala</taxon>
        <taxon>Osteoglossomorpha</taxon>
        <taxon>Osteoglossiformes</taxon>
        <taxon>Osteoglossidae</taxon>
        <taxon>Scleropages</taxon>
    </lineage>
</organism>
<feature type="region of interest" description="Disordered" evidence="5">
    <location>
        <begin position="49"/>
        <end position="84"/>
    </location>
</feature>
<feature type="region of interest" description="Disordered" evidence="5">
    <location>
        <begin position="533"/>
        <end position="560"/>
    </location>
</feature>
<dbReference type="SUPFAM" id="SSF52058">
    <property type="entry name" value="L domain-like"/>
    <property type="match status" value="1"/>
</dbReference>
<reference evidence="6 7" key="1">
    <citation type="submission" date="2019-04" db="EMBL/GenBank/DDBJ databases">
        <authorList>
            <consortium name="Wellcome Sanger Institute Data Sharing"/>
        </authorList>
    </citation>
    <scope>NUCLEOTIDE SEQUENCE [LARGE SCALE GENOMIC DNA]</scope>
</reference>
<dbReference type="Proteomes" id="UP000694397">
    <property type="component" value="Chromosome 3"/>
</dbReference>
<feature type="region of interest" description="Disordered" evidence="5">
    <location>
        <begin position="273"/>
        <end position="299"/>
    </location>
</feature>
<dbReference type="PANTHER" id="PTHR22710">
    <property type="entry name" value="X-RAY RADIATION RESISTANCE ASSOCIATED PROTEIN 1 XRRA1"/>
    <property type="match status" value="1"/>
</dbReference>
<feature type="compositionally biased region" description="Basic and acidic residues" evidence="5">
    <location>
        <begin position="279"/>
        <end position="291"/>
    </location>
</feature>
<feature type="compositionally biased region" description="Basic and acidic residues" evidence="5">
    <location>
        <begin position="544"/>
        <end position="560"/>
    </location>
</feature>
<keyword evidence="3" id="KW-0433">Leucine-rich repeat</keyword>
<evidence type="ECO:0000256" key="5">
    <source>
        <dbReference type="SAM" id="MobiDB-lite"/>
    </source>
</evidence>
<dbReference type="AlphaFoldDB" id="A0A8C9WML0"/>
<gene>
    <name evidence="6" type="primary">XRRA1</name>
</gene>
<dbReference type="Pfam" id="PF13516">
    <property type="entry name" value="LRR_6"/>
    <property type="match status" value="1"/>
</dbReference>
<reference evidence="6" key="2">
    <citation type="submission" date="2025-08" db="UniProtKB">
        <authorList>
            <consortium name="Ensembl"/>
        </authorList>
    </citation>
    <scope>IDENTIFICATION</scope>
</reference>
<dbReference type="PANTHER" id="PTHR22710:SF2">
    <property type="entry name" value="X-RAY RADIATION RESISTANCE-ASSOCIATED PROTEIN 1"/>
    <property type="match status" value="1"/>
</dbReference>
<evidence type="ECO:0000256" key="2">
    <source>
        <dbReference type="ARBA" id="ARBA00022490"/>
    </source>
</evidence>
<proteinExistence type="predicted"/>
<feature type="compositionally biased region" description="Basic and acidic residues" evidence="5">
    <location>
        <begin position="426"/>
        <end position="437"/>
    </location>
</feature>
<evidence type="ECO:0000313" key="6">
    <source>
        <dbReference type="Ensembl" id="ENSSFOP00015076864.1"/>
    </source>
</evidence>
<dbReference type="InterPro" id="IPR001611">
    <property type="entry name" value="Leu-rich_rpt"/>
</dbReference>
<evidence type="ECO:0000256" key="3">
    <source>
        <dbReference type="ARBA" id="ARBA00022614"/>
    </source>
</evidence>
<evidence type="ECO:0000313" key="7">
    <source>
        <dbReference type="Proteomes" id="UP000694397"/>
    </source>
</evidence>
<dbReference type="Gene3D" id="3.80.10.10">
    <property type="entry name" value="Ribonuclease Inhibitor"/>
    <property type="match status" value="2"/>
</dbReference>
<dbReference type="Ensembl" id="ENSSFOT00015069730.1">
    <property type="protein sequence ID" value="ENSSFOP00015076864.1"/>
    <property type="gene ID" value="ENSSFOG00015028864.1"/>
</dbReference>
<sequence length="560" mass="61562">MAAAQFYKLDDGKSRPTHCFPVRSFFQQGRDGAGHWLVAHRNAVEHKYRRSAGRRAAGPATREHPSVSHAAGAEQGGKAEAGGGALDGPLLMKLYRVDKPSDLCSADVSGRKLHSVKEDDLKEFDSVAYVNASDNRLTLEAFRGFPLLRELELSMNGLRDLRVTAARFPHLRVLDVSFNNLSSGAILDLARLPSLKVLHVTGNKLCSLPDPLAAATRHAASRRLRHLDLRGNCITGVPYLQPGGDPQEPEVCGEKRAEALEKVMNHILSLGTRAPLNEPARKTGPSREKRMQAQQQQQQQQQYESFTEGAHVPFAQLQHLNLAHNKIAEEEALLAVALFPGLRELVIHSNPLTTQRSGDPPLLTALLQERLGIQIRRKKTEGAKPHMTVQVNPNRKIETTIPKVPKGPVCSQASGSSPPAPGHVKKSTEDLGERASEDTELPGGGRKRLNKRSPSPSHMDGQDAEGFFMTQLNDVDGSTWGGEAEEKRPTEERMIPEKFRGYEILLEAEPDPEMVQPVGIQQTVRALERALEHLPVEPSSQRSVGREPEPHAEKPKTAEC</sequence>
<comment type="subcellular location">
    <subcellularLocation>
        <location evidence="1">Cytoplasm</location>
    </subcellularLocation>
</comment>
<keyword evidence="2" id="KW-0963">Cytoplasm</keyword>
<dbReference type="InterPro" id="IPR032675">
    <property type="entry name" value="LRR_dom_sf"/>
</dbReference>
<name>A0A8C9WML0_SCLFO</name>
<feature type="region of interest" description="Disordered" evidence="5">
    <location>
        <begin position="394"/>
        <end position="463"/>
    </location>
</feature>
<protein>
    <submittedName>
        <fullName evidence="6">X-ray radiation resistance associated 1</fullName>
    </submittedName>
</protein>
<dbReference type="GO" id="GO:0005634">
    <property type="term" value="C:nucleus"/>
    <property type="evidence" value="ECO:0007669"/>
    <property type="project" value="TreeGrafter"/>
</dbReference>
<reference evidence="6" key="3">
    <citation type="submission" date="2025-09" db="UniProtKB">
        <authorList>
            <consortium name="Ensembl"/>
        </authorList>
    </citation>
    <scope>IDENTIFICATION</scope>
</reference>
<dbReference type="PROSITE" id="PS51450">
    <property type="entry name" value="LRR"/>
    <property type="match status" value="2"/>
</dbReference>
<dbReference type="GO" id="GO:0005737">
    <property type="term" value="C:cytoplasm"/>
    <property type="evidence" value="ECO:0007669"/>
    <property type="project" value="UniProtKB-SubCell"/>
</dbReference>
<evidence type="ECO:0000256" key="4">
    <source>
        <dbReference type="ARBA" id="ARBA00022737"/>
    </source>
</evidence>
<keyword evidence="7" id="KW-1185">Reference proteome</keyword>
<dbReference type="GeneTree" id="ENSGT00390000016048"/>